<proteinExistence type="predicted"/>
<keyword evidence="2" id="KW-1185">Reference proteome</keyword>
<evidence type="ECO:0000313" key="1">
    <source>
        <dbReference type="EMBL" id="QOX63555.1"/>
    </source>
</evidence>
<protein>
    <submittedName>
        <fullName evidence="1">Lipid II flippase FtsW</fullName>
    </submittedName>
</protein>
<sequence>MAGKKKSRMKSGDFVLTIVVLGLVVFGVIMVFSSSYYNAINDSGDPYDYLKKDIVWAMLGLGAMMFCALFDYRIYAKFAPTILIADLVLLALLFTPLGVTRNYATRWIGIGEFTIMPGEIAKIAAIIFVSWYLSKDPKTIRSFTKGVLPMLGLCGAFFGLIILQPNLSTAITVCGIIIGIMFVAGLNVMYLGGILGIGAVGITFMILTDEGGYRLKRLTSFLDPFQDPLGDGYQVIQSLLALGSGGLFGVGLGKSIQKTLYLPEPQNDFIFAIIGEELGYIGCLALIACYIILIWRGTHIALNAPDMFGTLLASGITIMLAIQVVLNIAVVTSSMPPTGITLPFVSYGGNALMLFMGSMGILLNISRHSAR</sequence>
<gene>
    <name evidence="1" type="primary">ftsW</name>
    <name evidence="1" type="ORF">FRZ06_09420</name>
</gene>
<accession>A0ACD1ABI0</accession>
<evidence type="ECO:0000313" key="2">
    <source>
        <dbReference type="Proteomes" id="UP000594014"/>
    </source>
</evidence>
<reference evidence="1" key="1">
    <citation type="submission" date="2019-08" db="EMBL/GenBank/DDBJ databases">
        <title>Genome sequence of Clostridiales bacterium MT110.</title>
        <authorList>
            <person name="Cao J."/>
        </authorList>
    </citation>
    <scope>NUCLEOTIDE SEQUENCE</scope>
    <source>
        <strain evidence="1">MT110</strain>
    </source>
</reference>
<dbReference type="EMBL" id="CP042469">
    <property type="protein sequence ID" value="QOX63555.1"/>
    <property type="molecule type" value="Genomic_DNA"/>
</dbReference>
<dbReference type="Proteomes" id="UP000594014">
    <property type="component" value="Chromosome"/>
</dbReference>
<name>A0ACD1ABI0_9FIRM</name>
<organism evidence="1 2">
    <name type="scientific">Anoxybacterium hadale</name>
    <dbReference type="NCBI Taxonomy" id="3408580"/>
    <lineage>
        <taxon>Bacteria</taxon>
        <taxon>Bacillati</taxon>
        <taxon>Bacillota</taxon>
        <taxon>Clostridia</taxon>
        <taxon>Peptostreptococcales</taxon>
        <taxon>Anaerovoracaceae</taxon>
        <taxon>Anoxybacterium</taxon>
    </lineage>
</organism>